<name>A0A2C6KG77_9APIC</name>
<dbReference type="OrthoDB" id="346590at2759"/>
<feature type="transmembrane region" description="Helical" evidence="1">
    <location>
        <begin position="861"/>
        <end position="881"/>
    </location>
</feature>
<evidence type="ECO:0000256" key="1">
    <source>
        <dbReference type="SAM" id="Phobius"/>
    </source>
</evidence>
<dbReference type="AlphaFoldDB" id="A0A2C6KG77"/>
<evidence type="ECO:0000313" key="3">
    <source>
        <dbReference type="Proteomes" id="UP000221165"/>
    </source>
</evidence>
<evidence type="ECO:0008006" key="4">
    <source>
        <dbReference type="Google" id="ProtNLM"/>
    </source>
</evidence>
<feature type="transmembrane region" description="Helical" evidence="1">
    <location>
        <begin position="125"/>
        <end position="158"/>
    </location>
</feature>
<reference evidence="2 3" key="1">
    <citation type="journal article" date="2017" name="Int. J. Parasitol.">
        <title>The genome of the protozoan parasite Cystoisospora suis and a reverse vaccinology approach to identify vaccine candidates.</title>
        <authorList>
            <person name="Palmieri N."/>
            <person name="Shrestha A."/>
            <person name="Ruttkowski B."/>
            <person name="Beck T."/>
            <person name="Vogl C."/>
            <person name="Tomley F."/>
            <person name="Blake D.P."/>
            <person name="Joachim A."/>
        </authorList>
    </citation>
    <scope>NUCLEOTIDE SEQUENCE [LARGE SCALE GENOMIC DNA]</scope>
    <source>
        <strain evidence="2 3">Wien I</strain>
    </source>
</reference>
<keyword evidence="3" id="KW-1185">Reference proteome</keyword>
<dbReference type="Proteomes" id="UP000221165">
    <property type="component" value="Unassembled WGS sequence"/>
</dbReference>
<feature type="transmembrane region" description="Helical" evidence="1">
    <location>
        <begin position="927"/>
        <end position="947"/>
    </location>
</feature>
<proteinExistence type="predicted"/>
<evidence type="ECO:0000313" key="2">
    <source>
        <dbReference type="EMBL" id="PHJ15383.1"/>
    </source>
</evidence>
<accession>A0A2C6KG77</accession>
<keyword evidence="1" id="KW-1133">Transmembrane helix</keyword>
<dbReference type="VEuPathDB" id="ToxoDB:CSUI_010806"/>
<sequence length="1012" mass="110642">MRRCRLPSLPRHLHIIRSGDMLVLLLTLTIAVFFINGFQLVSLNDSSPSDAELRPFKLWNPLTLWIAEKVLLHAWSVTLMVLFLAKVVSRFWNNDSVDAVVLCASLGVAGLFQLCQMFAHTGHLLPFACLIIFYFYTGFPLWILRLVSIGTTIVCCLIDMALRPCAAPLLAVRLMLSLLLCLAGRAAYQCTVLLGVQVCESREPDYCAKFLDRRRPSVSVSSEASSVSSLESLSLGSEWNNAEGRSECSEEFSGDEDSSIQTLDEGMNSQTDLTDSSDCESTAAEAARRFAAHAGSAREVVVKPGEVFAEGWEGLCSIKHRALRNRQYLRTEEVFQDFTSINEEHRRTWPQRDRSSLAVVRNTGPSSDSTRLPFPLFGCGGCFPSKSACAGNRDGDSPSLSHWGMFPNSHSPASEPDVIWGQGSSSTVTQLATLYAGALASAESPRAGAGTPVGGPTWPEAGGVREAKQRLHEVRALCGPARGRRASECSVVDSAVKNSGDVQSGHGASPRARFSDATHRTRCSADVLVTSVDNLALEALVDLKENKGSDGEGGDVASDLSLKSETLVRAPGNARNKSVLRDGPAGLSIEKDGASEDLGLQTSAELETANEATRMKRNMEVFVGDPIVGAEKPVLKRRKTVMEIRRQGSGCTVAASEIRNARRHSAPVKSWSFQATVMEVSDKHSVHRCDHRRDLFKRVKTSYFYWQLLELKCTLECASWLQAVRVVDLAARGLVLRTAVPTPAMSPLGVFKDGTIEEWYLIWRADNVSSFYKMTMKTNLFLNLVNTIFVSLVMFASEPLAIAKEEGFSTAGRILTVFTGVVRQEGGWVCLRSVAQFVIVTGLVLPMGIITRRKGKNAWRFHLLACGLAFTHLAFLLLDTYKVIHMAARRSASGAVLRVDSGSQSFALIPLLMIALQLQVRGPIASAVLVVAVCSHSLVAVFFISQADSPTNAVLFIFLELSVYAGFLVVVVLAFEFNRRRMFCAYILPSLLYLSTLSTEKAGRLTSSEKRL</sequence>
<protein>
    <recommendedName>
        <fullName evidence="4">Transmembrane protein</fullName>
    </recommendedName>
</protein>
<keyword evidence="1" id="KW-0812">Transmembrane</keyword>
<comment type="caution">
    <text evidence="2">The sequence shown here is derived from an EMBL/GenBank/DDBJ whole genome shotgun (WGS) entry which is preliminary data.</text>
</comment>
<feature type="transmembrane region" description="Helical" evidence="1">
    <location>
        <begin position="97"/>
        <end position="119"/>
    </location>
</feature>
<feature type="transmembrane region" description="Helical" evidence="1">
    <location>
        <begin position="62"/>
        <end position="85"/>
    </location>
</feature>
<feature type="transmembrane region" description="Helical" evidence="1">
    <location>
        <begin position="901"/>
        <end position="920"/>
    </location>
</feature>
<feature type="transmembrane region" description="Helical" evidence="1">
    <location>
        <begin position="826"/>
        <end position="849"/>
    </location>
</feature>
<feature type="transmembrane region" description="Helical" evidence="1">
    <location>
        <begin position="21"/>
        <end position="42"/>
    </location>
</feature>
<dbReference type="EMBL" id="MIGC01008384">
    <property type="protein sequence ID" value="PHJ15383.1"/>
    <property type="molecule type" value="Genomic_DNA"/>
</dbReference>
<gene>
    <name evidence="2" type="ORF">CSUI_010806</name>
</gene>
<organism evidence="2 3">
    <name type="scientific">Cystoisospora suis</name>
    <dbReference type="NCBI Taxonomy" id="483139"/>
    <lineage>
        <taxon>Eukaryota</taxon>
        <taxon>Sar</taxon>
        <taxon>Alveolata</taxon>
        <taxon>Apicomplexa</taxon>
        <taxon>Conoidasida</taxon>
        <taxon>Coccidia</taxon>
        <taxon>Eucoccidiorida</taxon>
        <taxon>Eimeriorina</taxon>
        <taxon>Sarcocystidae</taxon>
        <taxon>Cystoisospora</taxon>
    </lineage>
</organism>
<keyword evidence="1" id="KW-0472">Membrane</keyword>
<dbReference type="RefSeq" id="XP_067917117.1">
    <property type="nucleotide sequence ID" value="XM_068070907.1"/>
</dbReference>
<dbReference type="GeneID" id="94434118"/>
<feature type="transmembrane region" description="Helical" evidence="1">
    <location>
        <begin position="953"/>
        <end position="975"/>
    </location>
</feature>